<protein>
    <recommendedName>
        <fullName evidence="3">Single-stranded DNA-binding protein</fullName>
    </recommendedName>
</protein>
<keyword evidence="5" id="KW-1185">Reference proteome</keyword>
<dbReference type="RefSeq" id="WP_142742107.1">
    <property type="nucleotide sequence ID" value="NZ_CP038228.1"/>
</dbReference>
<evidence type="ECO:0000313" key="4">
    <source>
        <dbReference type="EMBL" id="QDI03445.1"/>
    </source>
</evidence>
<dbReference type="AlphaFoldDB" id="A0A514EBW5"/>
<dbReference type="Proteomes" id="UP000319349">
    <property type="component" value="Chromosome"/>
</dbReference>
<dbReference type="EMBL" id="CP038228">
    <property type="protein sequence ID" value="QDI03445.1"/>
    <property type="molecule type" value="Genomic_DNA"/>
</dbReference>
<keyword evidence="2 4" id="KW-0238">DNA-binding</keyword>
<proteinExistence type="predicted"/>
<evidence type="ECO:0000256" key="1">
    <source>
        <dbReference type="ARBA" id="ARBA00022705"/>
    </source>
</evidence>
<dbReference type="SUPFAM" id="SSF50249">
    <property type="entry name" value="Nucleic acid-binding proteins"/>
    <property type="match status" value="1"/>
</dbReference>
<evidence type="ECO:0000313" key="5">
    <source>
        <dbReference type="Proteomes" id="UP000319349"/>
    </source>
</evidence>
<dbReference type="InterPro" id="IPR012340">
    <property type="entry name" value="NA-bd_OB-fold"/>
</dbReference>
<gene>
    <name evidence="4" type="ORF">E4A48_06835</name>
</gene>
<keyword evidence="1" id="KW-0235">DNA replication</keyword>
<dbReference type="GO" id="GO:0006260">
    <property type="term" value="P:DNA replication"/>
    <property type="evidence" value="ECO:0007669"/>
    <property type="project" value="UniProtKB-KW"/>
</dbReference>
<organism evidence="4 5">
    <name type="scientific">Xanthomonas cerealis pv. cerealis</name>
    <dbReference type="NCBI Taxonomy" id="152263"/>
    <lineage>
        <taxon>Bacteria</taxon>
        <taxon>Pseudomonadati</taxon>
        <taxon>Pseudomonadota</taxon>
        <taxon>Gammaproteobacteria</taxon>
        <taxon>Lysobacterales</taxon>
        <taxon>Lysobacteraceae</taxon>
        <taxon>Xanthomonas</taxon>
        <taxon>Xanthomonas translucens group</taxon>
        <taxon>Xanthomonas cerealis</taxon>
    </lineage>
</organism>
<sequence>MSAIKVTVLNAEVIERKGSFKDDSGQQREFTTRKQKAKIEMAGFAYPFDVRLEDGQAGYSAGEYELDVESMGQVNKGVLSLDKFTKLRGKNVARAAA</sequence>
<accession>A0A514EBW5</accession>
<dbReference type="Pfam" id="PF02303">
    <property type="entry name" value="Phage_DNA_bind"/>
    <property type="match status" value="1"/>
</dbReference>
<evidence type="ECO:0000256" key="2">
    <source>
        <dbReference type="ARBA" id="ARBA00023125"/>
    </source>
</evidence>
<dbReference type="Gene3D" id="2.40.50.140">
    <property type="entry name" value="Nucleic acid-binding proteins"/>
    <property type="match status" value="1"/>
</dbReference>
<name>A0A514EBW5_9XANT</name>
<evidence type="ECO:0000256" key="3">
    <source>
        <dbReference type="ARBA" id="ARBA00030596"/>
    </source>
</evidence>
<dbReference type="InterPro" id="IPR003512">
    <property type="entry name" value="Phage_M13_G5P_DNA-bd"/>
</dbReference>
<reference evidence="4 5" key="1">
    <citation type="submission" date="2019-03" db="EMBL/GenBank/DDBJ databases">
        <title>Tal1 in Xanthomonas translucens pv. cerealis Contributes to Virulence in Bacterial Leaf Streak of Wheat.</title>
        <authorList>
            <person name="Shah S.M.A."/>
            <person name="Haq F."/>
            <person name="Ma W."/>
            <person name="Xu X."/>
            <person name="Wang S."/>
            <person name="Xu Z."/>
            <person name="Zou L."/>
            <person name="Zhu B."/>
            <person name="Chen G."/>
        </authorList>
    </citation>
    <scope>NUCLEOTIDE SEQUENCE [LARGE SCALE GENOMIC DNA]</scope>
    <source>
        <strain evidence="4 5">01</strain>
    </source>
</reference>
<dbReference type="GO" id="GO:0003697">
    <property type="term" value="F:single-stranded DNA binding"/>
    <property type="evidence" value="ECO:0007669"/>
    <property type="project" value="InterPro"/>
</dbReference>